<sequence length="1047" mass="121517">MSDNMSYRDPNSTPSPDAETNTSSTSSSSSSCCFPSGGVCKPMGVLSSPSSQYLIQSFLGEGTFGKVVKCLKMATNRTVAVKIAKGKDLTPEAKNEIEIMEELRAFDSDRFNFVTFNDVFVYGEHVCLELEILDMSLFEFLYQKPHRSLELDEIRPILYQVSVTLQLLQSLGVVHTDLKPENIMLLDHGKQPWRIKVIDFGVACHVAKSELGDYMQTRHYRSPEIILGFPITSAIDMWSLGCIAAELFTGAVLYPGDTEHEMLRHIVQTQGHPPARLMYRGVKTRWFFHYRKKDRRRRWRLKNVQQSGETNTSAGQFNSLNDIIMLKPPRHLLDEDTAAETEDRQEFLDLLKKTLHLDIDRRISPSELLQHPFITLNHLAQNHQNSFYVKSSCEKMEVCLDQSEGFDGGQMNLSPSISGAEGPPAWFRTQEHPLILGISSQVSDSLSINDEESQQQQQQQPPPQSPVAVKPVSPPLQVSTAAPPCQQERTGRKALRKSSRRKPRGDDSNPERDRPSSESRNTEIIQTPKKPTIRVAEIKPGRKRTWDTFVASGLRKRVKGSPESKKIKRDDSEAERKRGRKRTWDTFLASHIESKKRVKDSPERKKRDDSEAERKRGRKRTWDTFVASGLRKRVKGSPESKKIKRDDSEAERKRGRKRTWDTFLASHIESKKRVKDSPERKKRKRDDSEAERKRGRKRTWDTFLASHIESKKQINSSPERKKRKLDDSEEAERKPGRKRMWDTFLASHIESKKRVKDSPERKKRKRDDSEAERKRGRKRTWDTFLASHIESKKQINSSPERKKRKLDDSEEAERKRGRKRTWDTFLASHIESKKRVKDSPERKKRKRDDSEAEIKRGRKRTWDTFVASGLRKRVKGSPESKKIKRDDSEAERKRGRKRTWDTFLASHIESKKRVKDSPERKKRKRDDSEAERKRGRKRTWDTFLASHIESKKQINSSPERKKRKLDDSEEAERKPGRKRTWDTFLASHIESKNERSGSPERKKRKTSLEEEETNTQGSSVSTRKRKRRPGDPPEGEEEPRCVKRGRY</sequence>
<keyword evidence="1" id="KW-0723">Serine/threonine-protein kinase</keyword>
<evidence type="ECO:0000256" key="4">
    <source>
        <dbReference type="ARBA" id="ARBA00022777"/>
    </source>
</evidence>
<feature type="compositionally biased region" description="Basic and acidic residues" evidence="7">
    <location>
        <begin position="749"/>
        <end position="773"/>
    </location>
</feature>
<keyword evidence="4" id="KW-0418">Kinase</keyword>
<dbReference type="PROSITE" id="PS50011">
    <property type="entry name" value="PROTEIN_KINASE_DOM"/>
    <property type="match status" value="1"/>
</dbReference>
<dbReference type="KEGG" id="gacu:117539619"/>
<feature type="compositionally biased region" description="Basic and acidic residues" evidence="7">
    <location>
        <begin position="668"/>
        <end position="692"/>
    </location>
</feature>
<feature type="compositionally biased region" description="Basic and acidic residues" evidence="7">
    <location>
        <begin position="908"/>
        <end position="932"/>
    </location>
</feature>
<feature type="region of interest" description="Disordered" evidence="7">
    <location>
        <begin position="444"/>
        <end position="1047"/>
    </location>
</feature>
<keyword evidence="5 6" id="KW-0067">ATP-binding</keyword>
<feature type="compositionally biased region" description="Basic residues" evidence="7">
    <location>
        <begin position="492"/>
        <end position="503"/>
    </location>
</feature>
<accession>A0A6P8TCY7</accession>
<feature type="domain" description="Protein kinase" evidence="8">
    <location>
        <begin position="53"/>
        <end position="374"/>
    </location>
</feature>
<feature type="binding site" evidence="6">
    <location>
        <position position="82"/>
    </location>
    <ligand>
        <name>ATP</name>
        <dbReference type="ChEBI" id="CHEBI:30616"/>
    </ligand>
</feature>
<reference evidence="10" key="1">
    <citation type="submission" date="2025-08" db="UniProtKB">
        <authorList>
            <consortium name="RefSeq"/>
        </authorList>
    </citation>
    <scope>IDENTIFICATION</scope>
</reference>
<evidence type="ECO:0000256" key="2">
    <source>
        <dbReference type="ARBA" id="ARBA00022679"/>
    </source>
</evidence>
<dbReference type="OrthoDB" id="437530at2759"/>
<feature type="compositionally biased region" description="Low complexity" evidence="7">
    <location>
        <begin position="22"/>
        <end position="31"/>
    </location>
</feature>
<dbReference type="InterPro" id="IPR017441">
    <property type="entry name" value="Protein_kinase_ATP_BS"/>
</dbReference>
<feature type="compositionally biased region" description="Basic and acidic residues" evidence="7">
    <location>
        <begin position="830"/>
        <end position="855"/>
    </location>
</feature>
<dbReference type="InterPro" id="IPR011009">
    <property type="entry name" value="Kinase-like_dom_sf"/>
</dbReference>
<evidence type="ECO:0000256" key="3">
    <source>
        <dbReference type="ARBA" id="ARBA00022741"/>
    </source>
</evidence>
<dbReference type="GeneID" id="117539619"/>
<feature type="compositionally biased region" description="Polar residues" evidence="7">
    <location>
        <begin position="1"/>
        <end position="21"/>
    </location>
</feature>
<keyword evidence="9" id="KW-1185">Reference proteome</keyword>
<feature type="compositionally biased region" description="Basic and acidic residues" evidence="7">
    <location>
        <begin position="636"/>
        <end position="652"/>
    </location>
</feature>
<name>A0A6P8TCY7_GYMAC</name>
<evidence type="ECO:0000256" key="1">
    <source>
        <dbReference type="ARBA" id="ARBA00022527"/>
    </source>
</evidence>
<gene>
    <name evidence="10" type="primary">LOC117539619</name>
</gene>
<dbReference type="GO" id="GO:0004713">
    <property type="term" value="F:protein tyrosine kinase activity"/>
    <property type="evidence" value="ECO:0007669"/>
    <property type="project" value="TreeGrafter"/>
</dbReference>
<dbReference type="InterPro" id="IPR050494">
    <property type="entry name" value="Ser_Thr_dual-spec_kinase"/>
</dbReference>
<dbReference type="PROSITE" id="PS00108">
    <property type="entry name" value="PROTEIN_KINASE_ST"/>
    <property type="match status" value="1"/>
</dbReference>
<evidence type="ECO:0000313" key="10">
    <source>
        <dbReference type="RefSeq" id="XP_034061746.1"/>
    </source>
</evidence>
<protein>
    <submittedName>
        <fullName evidence="10">STE20-like serine/threonine-protein kinase</fullName>
    </submittedName>
</protein>
<evidence type="ECO:0000256" key="7">
    <source>
        <dbReference type="SAM" id="MobiDB-lite"/>
    </source>
</evidence>
<dbReference type="InterPro" id="IPR008271">
    <property type="entry name" value="Ser/Thr_kinase_AS"/>
</dbReference>
<evidence type="ECO:0000256" key="5">
    <source>
        <dbReference type="ARBA" id="ARBA00022840"/>
    </source>
</evidence>
<dbReference type="GO" id="GO:0005634">
    <property type="term" value="C:nucleus"/>
    <property type="evidence" value="ECO:0007669"/>
    <property type="project" value="TreeGrafter"/>
</dbReference>
<feature type="compositionally biased region" description="Basic and acidic residues" evidence="7">
    <location>
        <begin position="536"/>
        <end position="546"/>
    </location>
</feature>
<keyword evidence="3 6" id="KW-0547">Nucleotide-binding</keyword>
<dbReference type="PANTHER" id="PTHR24058:SF17">
    <property type="entry name" value="HOMEODOMAIN INTERACTING PROTEIN KINASE, ISOFORM D"/>
    <property type="match status" value="1"/>
</dbReference>
<dbReference type="InterPro" id="IPR000719">
    <property type="entry name" value="Prot_kinase_dom"/>
</dbReference>
<evidence type="ECO:0000259" key="8">
    <source>
        <dbReference type="PROSITE" id="PS50011"/>
    </source>
</evidence>
<dbReference type="SUPFAM" id="SSF56112">
    <property type="entry name" value="Protein kinase-like (PK-like)"/>
    <property type="match status" value="1"/>
</dbReference>
<feature type="compositionally biased region" description="Basic and acidic residues" evidence="7">
    <location>
        <begin position="592"/>
        <end position="614"/>
    </location>
</feature>
<dbReference type="RefSeq" id="XP_034061746.1">
    <property type="nucleotide sequence ID" value="XM_034205855.1"/>
</dbReference>
<dbReference type="PROSITE" id="PS00107">
    <property type="entry name" value="PROTEIN_KINASE_ATP"/>
    <property type="match status" value="1"/>
</dbReference>
<feature type="compositionally biased region" description="Basic and acidic residues" evidence="7">
    <location>
        <begin position="504"/>
        <end position="521"/>
    </location>
</feature>
<dbReference type="Proteomes" id="UP000515161">
    <property type="component" value="Unplaced"/>
</dbReference>
<dbReference type="AlphaFoldDB" id="A0A6P8TCY7"/>
<dbReference type="GO" id="GO:0004674">
    <property type="term" value="F:protein serine/threonine kinase activity"/>
    <property type="evidence" value="ECO:0007669"/>
    <property type="project" value="UniProtKB-KW"/>
</dbReference>
<dbReference type="GO" id="GO:0005524">
    <property type="term" value="F:ATP binding"/>
    <property type="evidence" value="ECO:0007669"/>
    <property type="project" value="UniProtKB-UniRule"/>
</dbReference>
<proteinExistence type="predicted"/>
<evidence type="ECO:0000256" key="6">
    <source>
        <dbReference type="PROSITE-ProRule" id="PRU10141"/>
    </source>
</evidence>
<feature type="compositionally biased region" description="Basic and acidic residues" evidence="7">
    <location>
        <begin position="876"/>
        <end position="892"/>
    </location>
</feature>
<dbReference type="Gene3D" id="3.30.200.20">
    <property type="entry name" value="Phosphorylase Kinase, domain 1"/>
    <property type="match status" value="1"/>
</dbReference>
<dbReference type="GO" id="GO:0005737">
    <property type="term" value="C:cytoplasm"/>
    <property type="evidence" value="ECO:0007669"/>
    <property type="project" value="TreeGrafter"/>
</dbReference>
<dbReference type="Pfam" id="PF00069">
    <property type="entry name" value="Pkinase"/>
    <property type="match status" value="1"/>
</dbReference>
<dbReference type="PANTHER" id="PTHR24058">
    <property type="entry name" value="DUAL SPECIFICITY PROTEIN KINASE"/>
    <property type="match status" value="1"/>
</dbReference>
<organism evidence="9 10">
    <name type="scientific">Gymnodraco acuticeps</name>
    <name type="common">Antarctic dragonfish</name>
    <dbReference type="NCBI Taxonomy" id="8218"/>
    <lineage>
        <taxon>Eukaryota</taxon>
        <taxon>Metazoa</taxon>
        <taxon>Chordata</taxon>
        <taxon>Craniata</taxon>
        <taxon>Vertebrata</taxon>
        <taxon>Euteleostomi</taxon>
        <taxon>Actinopterygii</taxon>
        <taxon>Neopterygii</taxon>
        <taxon>Teleostei</taxon>
        <taxon>Neoteleostei</taxon>
        <taxon>Acanthomorphata</taxon>
        <taxon>Eupercaria</taxon>
        <taxon>Perciformes</taxon>
        <taxon>Notothenioidei</taxon>
        <taxon>Bathydraconidae</taxon>
        <taxon>Gymnodraco</taxon>
    </lineage>
</organism>
<feature type="compositionally biased region" description="Basic and acidic residues" evidence="7">
    <location>
        <begin position="560"/>
        <end position="576"/>
    </location>
</feature>
<feature type="compositionally biased region" description="Basic and acidic residues" evidence="7">
    <location>
        <begin position="989"/>
        <end position="1000"/>
    </location>
</feature>
<keyword evidence="2" id="KW-0808">Transferase</keyword>
<feature type="region of interest" description="Disordered" evidence="7">
    <location>
        <begin position="1"/>
        <end position="31"/>
    </location>
</feature>
<dbReference type="Gene3D" id="1.10.510.10">
    <property type="entry name" value="Transferase(Phosphotransferase) domain 1"/>
    <property type="match status" value="1"/>
</dbReference>
<dbReference type="InParanoid" id="A0A6P8TCY7"/>
<dbReference type="SMART" id="SM00220">
    <property type="entry name" value="S_TKc"/>
    <property type="match status" value="1"/>
</dbReference>
<evidence type="ECO:0000313" key="9">
    <source>
        <dbReference type="Proteomes" id="UP000515161"/>
    </source>
</evidence>